<protein>
    <submittedName>
        <fullName evidence="2">Uncharacterized protein</fullName>
    </submittedName>
</protein>
<dbReference type="OrthoDB" id="2359822at2759"/>
<dbReference type="Proteomes" id="UP000612055">
    <property type="component" value="Unassembled WGS sequence"/>
</dbReference>
<dbReference type="AlphaFoldDB" id="A0A835XYP4"/>
<accession>A0A835XYP4</accession>
<dbReference type="InterPro" id="IPR036409">
    <property type="entry name" value="Aldolase_II/adducin_N_sf"/>
</dbReference>
<dbReference type="EMBL" id="JAEHOE010000088">
    <property type="protein sequence ID" value="KAG2488089.1"/>
    <property type="molecule type" value="Genomic_DNA"/>
</dbReference>
<reference evidence="2" key="1">
    <citation type="journal article" date="2020" name="bioRxiv">
        <title>Comparative genomics of Chlamydomonas.</title>
        <authorList>
            <person name="Craig R.J."/>
            <person name="Hasan A.R."/>
            <person name="Ness R.W."/>
            <person name="Keightley P.D."/>
        </authorList>
    </citation>
    <scope>NUCLEOTIDE SEQUENCE</scope>
    <source>
        <strain evidence="2">CCAP 11/70</strain>
    </source>
</reference>
<dbReference type="Gene3D" id="3.40.225.10">
    <property type="entry name" value="Class II aldolase/adducin N-terminal domain"/>
    <property type="match status" value="1"/>
</dbReference>
<keyword evidence="3" id="KW-1185">Reference proteome</keyword>
<comment type="caution">
    <text evidence="2">The sequence shown here is derived from an EMBL/GenBank/DDBJ whole genome shotgun (WGS) entry which is preliminary data.</text>
</comment>
<evidence type="ECO:0000313" key="3">
    <source>
        <dbReference type="Proteomes" id="UP000612055"/>
    </source>
</evidence>
<feature type="compositionally biased region" description="Low complexity" evidence="1">
    <location>
        <begin position="79"/>
        <end position="96"/>
    </location>
</feature>
<proteinExistence type="predicted"/>
<evidence type="ECO:0000256" key="1">
    <source>
        <dbReference type="SAM" id="MobiDB-lite"/>
    </source>
</evidence>
<evidence type="ECO:0000313" key="2">
    <source>
        <dbReference type="EMBL" id="KAG2488089.1"/>
    </source>
</evidence>
<feature type="compositionally biased region" description="Pro residues" evidence="1">
    <location>
        <begin position="68"/>
        <end position="78"/>
    </location>
</feature>
<gene>
    <name evidence="2" type="ORF">HYH03_013392</name>
</gene>
<feature type="region of interest" description="Disordered" evidence="1">
    <location>
        <begin position="68"/>
        <end position="98"/>
    </location>
</feature>
<name>A0A835XYP4_9CHLO</name>
<organism evidence="2 3">
    <name type="scientific">Edaphochlamys debaryana</name>
    <dbReference type="NCBI Taxonomy" id="47281"/>
    <lineage>
        <taxon>Eukaryota</taxon>
        <taxon>Viridiplantae</taxon>
        <taxon>Chlorophyta</taxon>
        <taxon>core chlorophytes</taxon>
        <taxon>Chlorophyceae</taxon>
        <taxon>CS clade</taxon>
        <taxon>Chlamydomonadales</taxon>
        <taxon>Chlamydomonadales incertae sedis</taxon>
        <taxon>Edaphochlamys</taxon>
    </lineage>
</organism>
<sequence>MAEVITEEQPRIKYSTIFDGALPPPPPSALPPLRRLAALMARMEALGAAPILNDGQVAGNCAISPRALLPPPAPPPTASPASPASAAPEAEASPSPYDGGLALVSMSGKPPGHTLDPYDFVLVTGFDTSAWAATYRSRGAPTRPSSDSPLLVAALARAAEWGWGEAPAVVLHGHALAEGEGLDYAASRGIPISPRATLFSTPEDLAELEALFRSHPYPGNACYIRRGHGFFLLAPSVEEAEARFDALVVPWLQRQAGEGPQA</sequence>